<dbReference type="AlphaFoldDB" id="A0A5R8XZC4"/>
<gene>
    <name evidence="2" type="ORF">FDK22_09710</name>
</gene>
<dbReference type="EMBL" id="VANU01000004">
    <property type="protein sequence ID" value="TLP37589.1"/>
    <property type="molecule type" value="Genomic_DNA"/>
</dbReference>
<keyword evidence="1" id="KW-0472">Membrane</keyword>
<feature type="transmembrane region" description="Helical" evidence="1">
    <location>
        <begin position="100"/>
        <end position="119"/>
    </location>
</feature>
<sequence length="129" mass="15327">MNTKNLFILSFIAILTTYYFILGIDKSIQLIKDEYLSILALIVILLSLLFFKLKLKGHQTINFIQNNQFSLKSTILFFLVFQVVDYYYENGFIGMISQWFLYWIMGLIAITLMETINCYKNYKYLKNKP</sequence>
<reference evidence="2 3" key="1">
    <citation type="submission" date="2019-05" db="EMBL/GenBank/DDBJ databases">
        <title>Arcobacter sp. nov., isolated from sea sediment.</title>
        <authorList>
            <person name="Kim W."/>
        </authorList>
    </citation>
    <scope>NUCLEOTIDE SEQUENCE [LARGE SCALE GENOMIC DNA]</scope>
    <source>
        <strain evidence="2 3">CAU 1517</strain>
    </source>
</reference>
<dbReference type="OrthoDB" id="5344142at2"/>
<keyword evidence="3" id="KW-1185">Reference proteome</keyword>
<comment type="caution">
    <text evidence="2">The sequence shown here is derived from an EMBL/GenBank/DDBJ whole genome shotgun (WGS) entry which is preliminary data.</text>
</comment>
<feature type="transmembrane region" description="Helical" evidence="1">
    <location>
        <begin position="36"/>
        <end position="53"/>
    </location>
</feature>
<keyword evidence="1" id="KW-1133">Transmembrane helix</keyword>
<feature type="transmembrane region" description="Helical" evidence="1">
    <location>
        <begin position="7"/>
        <end position="24"/>
    </location>
</feature>
<feature type="transmembrane region" description="Helical" evidence="1">
    <location>
        <begin position="69"/>
        <end position="88"/>
    </location>
</feature>
<protein>
    <submittedName>
        <fullName evidence="2">Uncharacterized protein</fullName>
    </submittedName>
</protein>
<proteinExistence type="predicted"/>
<evidence type="ECO:0000256" key="1">
    <source>
        <dbReference type="SAM" id="Phobius"/>
    </source>
</evidence>
<accession>A0A5R8XZC4</accession>
<evidence type="ECO:0000313" key="2">
    <source>
        <dbReference type="EMBL" id="TLP37589.1"/>
    </source>
</evidence>
<evidence type="ECO:0000313" key="3">
    <source>
        <dbReference type="Proteomes" id="UP000308901"/>
    </source>
</evidence>
<organism evidence="2 3">
    <name type="scientific">Arcobacter arenosus</name>
    <dbReference type="NCBI Taxonomy" id="2576037"/>
    <lineage>
        <taxon>Bacteria</taxon>
        <taxon>Pseudomonadati</taxon>
        <taxon>Campylobacterota</taxon>
        <taxon>Epsilonproteobacteria</taxon>
        <taxon>Campylobacterales</taxon>
        <taxon>Arcobacteraceae</taxon>
        <taxon>Arcobacter</taxon>
    </lineage>
</organism>
<dbReference type="Proteomes" id="UP000308901">
    <property type="component" value="Unassembled WGS sequence"/>
</dbReference>
<keyword evidence="1" id="KW-0812">Transmembrane</keyword>
<dbReference type="RefSeq" id="WP_138152734.1">
    <property type="nucleotide sequence ID" value="NZ_VANU01000004.1"/>
</dbReference>
<name>A0A5R8XZC4_9BACT</name>